<dbReference type="RefSeq" id="WP_156738929.1">
    <property type="nucleotide sequence ID" value="NZ_CACRYJ010000006.1"/>
</dbReference>
<dbReference type="CDD" id="cd16917">
    <property type="entry name" value="HATPase_UhpB-NarQ-NarX-like"/>
    <property type="match status" value="1"/>
</dbReference>
<feature type="transmembrane region" description="Helical" evidence="9">
    <location>
        <begin position="132"/>
        <end position="154"/>
    </location>
</feature>
<accession>A0A7M4DE15</accession>
<sequence length="388" mass="40250">MRTGTRPGDVDPRVLDVLLGVGIAMGVALVILADPGRIDPAPAPVAAYLFAVGFGLLMAGRRRYPRLVLVLTVVGIFVYYALGFPPIGIALPASAALYSAAEQGHTWWAVVLSALLTGVAAYFRIAEGQPTAYLLGYELLTNVALVAAAIALGVSVRARRQARVQAARIAALTSAEQQHRTDQRLQTERVQIARDIHDVVGHTLSVVAVHANVADEAIGHDDAAAHRAVAQIRATTAQTMGELRATVRLLRDPGTVAPGLAGLARLTEPAREAGLTVETTVDVSNGALSGAIDAAAYRIVQESLTNVLRHADAQRVEIAARVTDGTLHLDVIDDGVGPVPAQGAEGGGGHGIAGMAERATLLGGTLTAGPRDGGGFAVRALLPARLVR</sequence>
<dbReference type="Pfam" id="PF07730">
    <property type="entry name" value="HisKA_3"/>
    <property type="match status" value="1"/>
</dbReference>
<feature type="transmembrane region" description="Helical" evidence="9">
    <location>
        <begin position="12"/>
        <end position="33"/>
    </location>
</feature>
<evidence type="ECO:0000256" key="4">
    <source>
        <dbReference type="ARBA" id="ARBA00022679"/>
    </source>
</evidence>
<dbReference type="PANTHER" id="PTHR24421">
    <property type="entry name" value="NITRATE/NITRITE SENSOR PROTEIN NARX-RELATED"/>
    <property type="match status" value="1"/>
</dbReference>
<comment type="catalytic activity">
    <reaction evidence="1">
        <text>ATP + protein L-histidine = ADP + protein N-phospho-L-histidine.</text>
        <dbReference type="EC" id="2.7.13.3"/>
    </reaction>
</comment>
<keyword evidence="5" id="KW-0547">Nucleotide-binding</keyword>
<keyword evidence="9" id="KW-0812">Transmembrane</keyword>
<keyword evidence="12" id="KW-1185">Reference proteome</keyword>
<proteinExistence type="predicted"/>
<reference evidence="11 12" key="1">
    <citation type="submission" date="2019-11" db="EMBL/GenBank/DDBJ databases">
        <authorList>
            <person name="Criscuolo A."/>
        </authorList>
    </citation>
    <scope>NUCLEOTIDE SEQUENCE [LARGE SCALE GENOMIC DNA]</scope>
    <source>
        <strain evidence="11">CIP111667</strain>
    </source>
</reference>
<dbReference type="SMART" id="SM00387">
    <property type="entry name" value="HATPase_c"/>
    <property type="match status" value="1"/>
</dbReference>
<keyword evidence="7" id="KW-0067">ATP-binding</keyword>
<evidence type="ECO:0000256" key="1">
    <source>
        <dbReference type="ARBA" id="ARBA00000085"/>
    </source>
</evidence>
<evidence type="ECO:0000256" key="6">
    <source>
        <dbReference type="ARBA" id="ARBA00022777"/>
    </source>
</evidence>
<dbReference type="InterPro" id="IPR036890">
    <property type="entry name" value="HATPase_C_sf"/>
</dbReference>
<name>A0A7M4DE15_9MICO</name>
<keyword evidence="9" id="KW-1133">Transmembrane helix</keyword>
<feature type="transmembrane region" description="Helical" evidence="9">
    <location>
        <begin position="45"/>
        <end position="60"/>
    </location>
</feature>
<dbReference type="EC" id="2.7.13.3" evidence="2"/>
<comment type="caution">
    <text evidence="11">The sequence shown here is derived from an EMBL/GenBank/DDBJ whole genome shotgun (WGS) entry which is preliminary data.</text>
</comment>
<dbReference type="GO" id="GO:0000155">
    <property type="term" value="F:phosphorelay sensor kinase activity"/>
    <property type="evidence" value="ECO:0007669"/>
    <property type="project" value="InterPro"/>
</dbReference>
<evidence type="ECO:0000259" key="10">
    <source>
        <dbReference type="SMART" id="SM00387"/>
    </source>
</evidence>
<dbReference type="PANTHER" id="PTHR24421:SF10">
    <property type="entry name" value="NITRATE_NITRITE SENSOR PROTEIN NARQ"/>
    <property type="match status" value="1"/>
</dbReference>
<evidence type="ECO:0000256" key="7">
    <source>
        <dbReference type="ARBA" id="ARBA00022840"/>
    </source>
</evidence>
<dbReference type="GO" id="GO:0046983">
    <property type="term" value="F:protein dimerization activity"/>
    <property type="evidence" value="ECO:0007669"/>
    <property type="project" value="InterPro"/>
</dbReference>
<keyword evidence="8" id="KW-0902">Two-component regulatory system</keyword>
<feature type="domain" description="Histidine kinase/HSP90-like ATPase" evidence="10">
    <location>
        <begin position="291"/>
        <end position="386"/>
    </location>
</feature>
<evidence type="ECO:0000256" key="5">
    <source>
        <dbReference type="ARBA" id="ARBA00022741"/>
    </source>
</evidence>
<dbReference type="Gene3D" id="1.20.5.1930">
    <property type="match status" value="1"/>
</dbReference>
<keyword evidence="9" id="KW-0472">Membrane</keyword>
<dbReference type="InterPro" id="IPR003594">
    <property type="entry name" value="HATPase_dom"/>
</dbReference>
<keyword evidence="4 11" id="KW-0808">Transferase</keyword>
<gene>
    <name evidence="11" type="primary">liaS_1</name>
    <name evidence="11" type="ORF">HALOF300_00355</name>
</gene>
<evidence type="ECO:0000256" key="9">
    <source>
        <dbReference type="SAM" id="Phobius"/>
    </source>
</evidence>
<protein>
    <recommendedName>
        <fullName evidence="2">histidine kinase</fullName>
        <ecNumber evidence="2">2.7.13.3</ecNumber>
    </recommendedName>
</protein>
<keyword evidence="6 11" id="KW-0418">Kinase</keyword>
<feature type="transmembrane region" description="Helical" evidence="9">
    <location>
        <begin position="67"/>
        <end position="87"/>
    </location>
</feature>
<dbReference type="EMBL" id="CACRYJ010000006">
    <property type="protein sequence ID" value="VZO35129.1"/>
    <property type="molecule type" value="Genomic_DNA"/>
</dbReference>
<dbReference type="Pfam" id="PF02518">
    <property type="entry name" value="HATPase_c"/>
    <property type="match status" value="1"/>
</dbReference>
<keyword evidence="3" id="KW-0597">Phosphoprotein</keyword>
<dbReference type="GO" id="GO:0005524">
    <property type="term" value="F:ATP binding"/>
    <property type="evidence" value="ECO:0007669"/>
    <property type="project" value="UniProtKB-KW"/>
</dbReference>
<dbReference type="GO" id="GO:0016020">
    <property type="term" value="C:membrane"/>
    <property type="evidence" value="ECO:0007669"/>
    <property type="project" value="InterPro"/>
</dbReference>
<feature type="transmembrane region" description="Helical" evidence="9">
    <location>
        <begin position="107"/>
        <end position="125"/>
    </location>
</feature>
<evidence type="ECO:0000256" key="2">
    <source>
        <dbReference type="ARBA" id="ARBA00012438"/>
    </source>
</evidence>
<dbReference type="Proteomes" id="UP000419743">
    <property type="component" value="Unassembled WGS sequence"/>
</dbReference>
<dbReference type="AlphaFoldDB" id="A0A7M4DE15"/>
<evidence type="ECO:0000256" key="3">
    <source>
        <dbReference type="ARBA" id="ARBA00022553"/>
    </source>
</evidence>
<evidence type="ECO:0000313" key="11">
    <source>
        <dbReference type="EMBL" id="VZO35129.1"/>
    </source>
</evidence>
<dbReference type="InterPro" id="IPR011712">
    <property type="entry name" value="Sig_transdc_His_kin_sub3_dim/P"/>
</dbReference>
<evidence type="ECO:0000256" key="8">
    <source>
        <dbReference type="ARBA" id="ARBA00023012"/>
    </source>
</evidence>
<dbReference type="Gene3D" id="3.30.565.10">
    <property type="entry name" value="Histidine kinase-like ATPase, C-terminal domain"/>
    <property type="match status" value="1"/>
</dbReference>
<evidence type="ECO:0000313" key="12">
    <source>
        <dbReference type="Proteomes" id="UP000419743"/>
    </source>
</evidence>
<organism evidence="11 12">
    <name type="scientific">Occultella aeris</name>
    <dbReference type="NCBI Taxonomy" id="2761496"/>
    <lineage>
        <taxon>Bacteria</taxon>
        <taxon>Bacillati</taxon>
        <taxon>Actinomycetota</taxon>
        <taxon>Actinomycetes</taxon>
        <taxon>Micrococcales</taxon>
        <taxon>Ruaniaceae</taxon>
        <taxon>Occultella</taxon>
    </lineage>
</organism>
<dbReference type="InterPro" id="IPR050482">
    <property type="entry name" value="Sensor_HK_TwoCompSys"/>
</dbReference>
<dbReference type="SUPFAM" id="SSF55874">
    <property type="entry name" value="ATPase domain of HSP90 chaperone/DNA topoisomerase II/histidine kinase"/>
    <property type="match status" value="1"/>
</dbReference>